<feature type="transmembrane region" description="Helical" evidence="1">
    <location>
        <begin position="60"/>
        <end position="81"/>
    </location>
</feature>
<keyword evidence="1" id="KW-1133">Transmembrane helix</keyword>
<name>A0A645BIT7_9ZZZZ</name>
<proteinExistence type="predicted"/>
<keyword evidence="1" id="KW-0472">Membrane</keyword>
<feature type="transmembrane region" description="Helical" evidence="1">
    <location>
        <begin position="34"/>
        <end position="54"/>
    </location>
</feature>
<evidence type="ECO:0000256" key="1">
    <source>
        <dbReference type="SAM" id="Phobius"/>
    </source>
</evidence>
<dbReference type="AlphaFoldDB" id="A0A645BIT7"/>
<gene>
    <name evidence="2" type="ORF">SDC9_112276</name>
</gene>
<keyword evidence="1" id="KW-0812">Transmembrane</keyword>
<dbReference type="EMBL" id="VSSQ01020483">
    <property type="protein sequence ID" value="MPM65380.1"/>
    <property type="molecule type" value="Genomic_DNA"/>
</dbReference>
<accession>A0A645BIT7</accession>
<evidence type="ECO:0000313" key="2">
    <source>
        <dbReference type="EMBL" id="MPM65380.1"/>
    </source>
</evidence>
<organism evidence="2">
    <name type="scientific">bioreactor metagenome</name>
    <dbReference type="NCBI Taxonomy" id="1076179"/>
    <lineage>
        <taxon>unclassified sequences</taxon>
        <taxon>metagenomes</taxon>
        <taxon>ecological metagenomes</taxon>
    </lineage>
</organism>
<reference evidence="2" key="1">
    <citation type="submission" date="2019-08" db="EMBL/GenBank/DDBJ databases">
        <authorList>
            <person name="Kucharzyk K."/>
            <person name="Murdoch R.W."/>
            <person name="Higgins S."/>
            <person name="Loffler F."/>
        </authorList>
    </citation>
    <scope>NUCLEOTIDE SEQUENCE</scope>
</reference>
<comment type="caution">
    <text evidence="2">The sequence shown here is derived from an EMBL/GenBank/DDBJ whole genome shotgun (WGS) entry which is preliminary data.</text>
</comment>
<protein>
    <recommendedName>
        <fullName evidence="3">YcxB-like protein domain-containing protein</fullName>
    </recommendedName>
</protein>
<evidence type="ECO:0008006" key="3">
    <source>
        <dbReference type="Google" id="ProtNLM"/>
    </source>
</evidence>
<sequence>MEEIRFNSPFNKEIFIRSNRIFWQYTWNNRKKQLIRWLGMSVILLGLGIFVGVGDEMRNPYIFIGIFSFFLMMLSAISMFFSWKKQNKKIREIADEYERADSEYITEISEESVKLRDFQVCMTLRWSAFKYYTIYKEHIILIPNNYISGGLLIDKNSDGPEKYNRTLELLEQKLKYIAP</sequence>